<reference evidence="1 2" key="1">
    <citation type="submission" date="2019-09" db="EMBL/GenBank/DDBJ databases">
        <title>Phylogeny of genus Pseudoclavibacter and closely related genus.</title>
        <authorList>
            <person name="Li Y."/>
        </authorList>
    </citation>
    <scope>NUCLEOTIDE SEQUENCE [LARGE SCALE GENOMIC DNA]</scope>
    <source>
        <strain evidence="1 2">THG-MD12</strain>
    </source>
</reference>
<dbReference type="AlphaFoldDB" id="A0A7J5B6U7"/>
<name>A0A7J5B6U7_9MICO</name>
<sequence>MRSTDQMLIDGINARRPTLSFVGTFRYANGARAVCDALGGQLEADFAGVSQPSPGESVQIEMRNGSYLMLGPTRLNPSRGTVVAVAAPGEVDPTLDPVGDEIPEPEFDENGNPILPPVPPDTTRCVVESDGRVMWLPFTQSYTPYVGHVVAIQWGETGGLVLGRVSAVPTAPGRPSVGVPPPTQASFRPTPFHASQSGTFESGGWRADGKVLSTGGAFAYGAALTDTIPDDATIVATRLYLTPEVLSGGPASLRLHELSALTDAPAWVGDPWEFTPVEGWQEIPVAFADWLKSNPGGIGFDAGADVFSSVTADPLCGALDVAYMA</sequence>
<keyword evidence="2" id="KW-1185">Reference proteome</keyword>
<evidence type="ECO:0000313" key="1">
    <source>
        <dbReference type="EMBL" id="KAB1639872.1"/>
    </source>
</evidence>
<dbReference type="EMBL" id="WBJX01000001">
    <property type="protein sequence ID" value="KAB1639872.1"/>
    <property type="molecule type" value="Genomic_DNA"/>
</dbReference>
<dbReference type="Proteomes" id="UP000490386">
    <property type="component" value="Unassembled WGS sequence"/>
</dbReference>
<dbReference type="RefSeq" id="WP_151423013.1">
    <property type="nucleotide sequence ID" value="NZ_WBJX01000001.1"/>
</dbReference>
<comment type="caution">
    <text evidence="1">The sequence shown here is derived from an EMBL/GenBank/DDBJ whole genome shotgun (WGS) entry which is preliminary data.</text>
</comment>
<organism evidence="1 2">
    <name type="scientific">Pseudoclavibacter terrae</name>
    <dbReference type="NCBI Taxonomy" id="1530195"/>
    <lineage>
        <taxon>Bacteria</taxon>
        <taxon>Bacillati</taxon>
        <taxon>Actinomycetota</taxon>
        <taxon>Actinomycetes</taxon>
        <taxon>Micrococcales</taxon>
        <taxon>Microbacteriaceae</taxon>
        <taxon>Pseudoclavibacter</taxon>
    </lineage>
</organism>
<evidence type="ECO:0000313" key="2">
    <source>
        <dbReference type="Proteomes" id="UP000490386"/>
    </source>
</evidence>
<accession>A0A7J5B6U7</accession>
<protein>
    <submittedName>
        <fullName evidence="1">Uncharacterized protein</fullName>
    </submittedName>
</protein>
<gene>
    <name evidence="1" type="ORF">F8O03_06065</name>
</gene>
<proteinExistence type="predicted"/>